<keyword evidence="1" id="KW-0472">Membrane</keyword>
<keyword evidence="3" id="KW-1185">Reference proteome</keyword>
<feature type="transmembrane region" description="Helical" evidence="1">
    <location>
        <begin position="68"/>
        <end position="88"/>
    </location>
</feature>
<dbReference type="SUPFAM" id="SSF52540">
    <property type="entry name" value="P-loop containing nucleoside triphosphate hydrolases"/>
    <property type="match status" value="1"/>
</dbReference>
<evidence type="ECO:0000313" key="3">
    <source>
        <dbReference type="Proteomes" id="UP001058860"/>
    </source>
</evidence>
<reference evidence="3" key="1">
    <citation type="submission" date="2021-11" db="EMBL/GenBank/DDBJ databases">
        <title>Cultivation dependent microbiological survey of springs from the worlds oldest radium mine currently devoted to the extraction of radon-saturated water.</title>
        <authorList>
            <person name="Kapinusova G."/>
            <person name="Smrhova T."/>
            <person name="Strejcek M."/>
            <person name="Suman J."/>
            <person name="Jani K."/>
            <person name="Pajer P."/>
            <person name="Uhlik O."/>
        </authorList>
    </citation>
    <scope>NUCLEOTIDE SEQUENCE [LARGE SCALE GENOMIC DNA]</scope>
    <source>
        <strain evidence="3">J379</strain>
    </source>
</reference>
<evidence type="ECO:0008006" key="4">
    <source>
        <dbReference type="Google" id="ProtNLM"/>
    </source>
</evidence>
<dbReference type="CDD" id="cd01127">
    <property type="entry name" value="TrwB_TraG_TraD_VirD4"/>
    <property type="match status" value="1"/>
</dbReference>
<dbReference type="InterPro" id="IPR027417">
    <property type="entry name" value="P-loop_NTPase"/>
</dbReference>
<keyword evidence="1" id="KW-0812">Transmembrane</keyword>
<evidence type="ECO:0000313" key="2">
    <source>
        <dbReference type="EMBL" id="UUY05122.1"/>
    </source>
</evidence>
<feature type="transmembrane region" description="Helical" evidence="1">
    <location>
        <begin position="9"/>
        <end position="26"/>
    </location>
</feature>
<sequence length="809" mass="90113">MTGLVRRTVVVWTTWFVAGVVLWQAARGRDWDGAWRDFQEGHGVDWPRPSSKADAATPDQLDQWIGSALRFALIGFAAVAAAAVLIAVHRAVTRRKRAQSVRRWELRLGRDDLTNPYHVQEAFEGIAGAIGVRWYRRLWSGPEHLCLEVHRLPDASVRFVLAAPKQALPAISGPLEDLYPDVELQPVDGAPDWSRAVTRLKKRSPFVLSIQTTRNYEHAFAETLVALMAKGDGALTVQLVLVPAPAAIHRRARKLLKRRERSLQYADHRDPGELGIDSVVERKELQGALELQHRTLYFADLRVVGEDPPSVRRVAGLFGQLRSENELVRREMRARRALYGNRFTRAMPNPVPGFARGVMSTSELATLWHLPRGRVKHGGLIRSSVRRATAPAGIHRDAESMLLRDEHGPVSIAPADRKYGHALIGGQGGGKSSVMARHFANDTRDPDRAVILIDPKGPLAELCLGLAPTERTVHNLDLGRPEIGINPLAIDASPGARAAVFLQALIEANPPGSIQAASDSFLRQAVSAVCTVEPTPTLWHVYRMLDFGQSQYRTSVVQRLVGREGAEFARRYWQREFPTLIKDRGYAAQALNPPRNKIERLISTREIDTVLRHPVSLDLEGIIERREILIVAGAKSTVGEDNAILVNHVLLQLLHRAIQAQQNRPQRERRGVSLLIDEAHNVLTPSVARMLSEGRSAGLEAVFAWQYSAQIRDEVIRSGVRSLLQSISVFRMREIEDARSLAGLAMEVYSDRISIEQEEQERLRFSPDDILRLPVHRAINLWVADGEAAQRLPRADAADGAALRPSRGR</sequence>
<proteinExistence type="predicted"/>
<dbReference type="RefSeq" id="WP_353865588.1">
    <property type="nucleotide sequence ID" value="NZ_CP088295.1"/>
</dbReference>
<accession>A0ABY5PLB6</accession>
<keyword evidence="1" id="KW-1133">Transmembrane helix</keyword>
<gene>
    <name evidence="2" type="ORF">LRS13_06225</name>
</gene>
<dbReference type="EMBL" id="CP088295">
    <property type="protein sequence ID" value="UUY05122.1"/>
    <property type="molecule type" value="Genomic_DNA"/>
</dbReference>
<dbReference type="Gene3D" id="3.40.50.300">
    <property type="entry name" value="P-loop containing nucleotide triphosphate hydrolases"/>
    <property type="match status" value="1"/>
</dbReference>
<dbReference type="Proteomes" id="UP001058860">
    <property type="component" value="Chromosome"/>
</dbReference>
<protein>
    <recommendedName>
        <fullName evidence="4">Type IV secretion system coupling protein TraD DNA-binding domain-containing protein</fullName>
    </recommendedName>
</protein>
<name>A0ABY5PLB6_9ACTN</name>
<organism evidence="2 3">
    <name type="scientific">Svornostia abyssi</name>
    <dbReference type="NCBI Taxonomy" id="2898438"/>
    <lineage>
        <taxon>Bacteria</taxon>
        <taxon>Bacillati</taxon>
        <taxon>Actinomycetota</taxon>
        <taxon>Thermoleophilia</taxon>
        <taxon>Solirubrobacterales</taxon>
        <taxon>Baekduiaceae</taxon>
        <taxon>Svornostia</taxon>
    </lineage>
</organism>
<evidence type="ECO:0000256" key="1">
    <source>
        <dbReference type="SAM" id="Phobius"/>
    </source>
</evidence>